<dbReference type="InterPro" id="IPR050490">
    <property type="entry name" value="Bact_solute-bd_prot1"/>
</dbReference>
<keyword evidence="3" id="KW-0813">Transport</keyword>
<sequence length="428" mass="45393">MRPFERGTMQKRRLAFGAMVAVGALGFSACGQDDGTSADEGTTTIVWNMWSGDAESEQKLRDQMAVAQGLVGNDITIELQTAPWADFFTKLNANMASGKVACVTAMNGQRLTGYTEAFLPLGEEELETAGISRDDYNPGALSVMEHDSTLYGLPYDTATMFLFYNADLFEQAGVALPTNDWTIDEFEQAARQITANTGVKGFAVSIDEFQWLSLPMAKSGLQPVNDDGELALTDPAFVEAATWYGDLVTEAGVSAAPPSAAETAWDPTQFENGQAAMIIDGTWNATRYTDEGLPFTGGAVRLPAGDAGAFGVALGSGYGVAANCEEKEAALEVLGALTGPEVQQVIAEQGGYPAQLGSQPLYFEALPASSRDVLTAAFTAGFDGSTAQRVNDQWTQVATAMPNELVSVYAGQSSMADALESLQSRFAR</sequence>
<gene>
    <name evidence="5" type="ORF">E1262_29650</name>
</gene>
<keyword evidence="4" id="KW-0732">Signal</keyword>
<evidence type="ECO:0000313" key="5">
    <source>
        <dbReference type="EMBL" id="TDD63956.1"/>
    </source>
</evidence>
<dbReference type="EMBL" id="SMLB01000083">
    <property type="protein sequence ID" value="TDD63956.1"/>
    <property type="molecule type" value="Genomic_DNA"/>
</dbReference>
<evidence type="ECO:0000256" key="3">
    <source>
        <dbReference type="ARBA" id="ARBA00022448"/>
    </source>
</evidence>
<comment type="subcellular location">
    <subcellularLocation>
        <location evidence="1">Cell envelope</location>
    </subcellularLocation>
</comment>
<dbReference type="CDD" id="cd13585">
    <property type="entry name" value="PBP2_TMBP_like"/>
    <property type="match status" value="1"/>
</dbReference>
<comment type="similarity">
    <text evidence="2">Belongs to the bacterial solute-binding protein 1 family.</text>
</comment>
<organism evidence="5 6">
    <name type="scientific">Jiangella aurantiaca</name>
    <dbReference type="NCBI Taxonomy" id="2530373"/>
    <lineage>
        <taxon>Bacteria</taxon>
        <taxon>Bacillati</taxon>
        <taxon>Actinomycetota</taxon>
        <taxon>Actinomycetes</taxon>
        <taxon>Jiangellales</taxon>
        <taxon>Jiangellaceae</taxon>
        <taxon>Jiangella</taxon>
    </lineage>
</organism>
<comment type="caution">
    <text evidence="5">The sequence shown here is derived from an EMBL/GenBank/DDBJ whole genome shotgun (WGS) entry which is preliminary data.</text>
</comment>
<evidence type="ECO:0000256" key="1">
    <source>
        <dbReference type="ARBA" id="ARBA00004196"/>
    </source>
</evidence>
<evidence type="ECO:0000256" key="4">
    <source>
        <dbReference type="ARBA" id="ARBA00022729"/>
    </source>
</evidence>
<proteinExistence type="inferred from homology"/>
<evidence type="ECO:0000256" key="2">
    <source>
        <dbReference type="ARBA" id="ARBA00008520"/>
    </source>
</evidence>
<dbReference type="OrthoDB" id="7918484at2"/>
<dbReference type="GO" id="GO:0030313">
    <property type="term" value="C:cell envelope"/>
    <property type="evidence" value="ECO:0007669"/>
    <property type="project" value="UniProtKB-SubCell"/>
</dbReference>
<evidence type="ECO:0000313" key="6">
    <source>
        <dbReference type="Proteomes" id="UP000295217"/>
    </source>
</evidence>
<dbReference type="SUPFAM" id="SSF53850">
    <property type="entry name" value="Periplasmic binding protein-like II"/>
    <property type="match status" value="1"/>
</dbReference>
<dbReference type="InterPro" id="IPR006059">
    <property type="entry name" value="SBP"/>
</dbReference>
<dbReference type="Proteomes" id="UP000295217">
    <property type="component" value="Unassembled WGS sequence"/>
</dbReference>
<dbReference type="AlphaFoldDB" id="A0A4R4ZZU5"/>
<dbReference type="PANTHER" id="PTHR43649">
    <property type="entry name" value="ARABINOSE-BINDING PROTEIN-RELATED"/>
    <property type="match status" value="1"/>
</dbReference>
<accession>A0A4R4ZZU5</accession>
<dbReference type="PANTHER" id="PTHR43649:SF31">
    <property type="entry name" value="SN-GLYCEROL-3-PHOSPHATE-BINDING PERIPLASMIC PROTEIN UGPB"/>
    <property type="match status" value="1"/>
</dbReference>
<protein>
    <submittedName>
        <fullName evidence="5">Sugar ABC transporter substrate-binding protein</fullName>
    </submittedName>
</protein>
<dbReference type="Pfam" id="PF01547">
    <property type="entry name" value="SBP_bac_1"/>
    <property type="match status" value="1"/>
</dbReference>
<dbReference type="PROSITE" id="PS51257">
    <property type="entry name" value="PROKAR_LIPOPROTEIN"/>
    <property type="match status" value="1"/>
</dbReference>
<reference evidence="5 6" key="1">
    <citation type="submission" date="2019-02" db="EMBL/GenBank/DDBJ databases">
        <title>Draft genome sequences of novel Actinobacteria.</title>
        <authorList>
            <person name="Sahin N."/>
            <person name="Ay H."/>
            <person name="Saygin H."/>
        </authorList>
    </citation>
    <scope>NUCLEOTIDE SEQUENCE [LARGE SCALE GENOMIC DNA]</scope>
    <source>
        <strain evidence="5 6">8K307</strain>
    </source>
</reference>
<name>A0A4R4ZZU5_9ACTN</name>
<dbReference type="Gene3D" id="3.40.190.10">
    <property type="entry name" value="Periplasmic binding protein-like II"/>
    <property type="match status" value="1"/>
</dbReference>
<keyword evidence="6" id="KW-1185">Reference proteome</keyword>